<reference evidence="3 4" key="1">
    <citation type="submission" date="2020-05" db="EMBL/GenBank/DDBJ databases">
        <title>Complete genome sequence of of a novel Thermoleptolyngbya strain isolated from hot springs of Ganzi, Sichuan China.</title>
        <authorList>
            <person name="Tang J."/>
            <person name="Daroch M."/>
            <person name="Li L."/>
            <person name="Waleron K."/>
            <person name="Waleron M."/>
            <person name="Waleron M."/>
        </authorList>
    </citation>
    <scope>NUCLEOTIDE SEQUENCE [LARGE SCALE GENOMIC DNA]</scope>
    <source>
        <strain evidence="3 4">PKUAC-SCTA183</strain>
    </source>
</reference>
<evidence type="ECO:0000256" key="2">
    <source>
        <dbReference type="SAM" id="Phobius"/>
    </source>
</evidence>
<keyword evidence="4" id="KW-1185">Reference proteome</keyword>
<proteinExistence type="predicted"/>
<evidence type="ECO:0000256" key="1">
    <source>
        <dbReference type="SAM" id="MobiDB-lite"/>
    </source>
</evidence>
<dbReference type="Proteomes" id="UP000505210">
    <property type="component" value="Chromosome"/>
</dbReference>
<dbReference type="AlphaFoldDB" id="A0A6M8B3T4"/>
<feature type="transmembrane region" description="Helical" evidence="2">
    <location>
        <begin position="54"/>
        <end position="74"/>
    </location>
</feature>
<dbReference type="EMBL" id="CP053661">
    <property type="protein sequence ID" value="QKD81839.1"/>
    <property type="molecule type" value="Genomic_DNA"/>
</dbReference>
<protein>
    <submittedName>
        <fullName evidence="3">Uncharacterized protein</fullName>
    </submittedName>
</protein>
<keyword evidence="2" id="KW-0812">Transmembrane</keyword>
<organism evidence="3 4">
    <name type="scientific">Thermoleptolyngbya sichuanensis A183</name>
    <dbReference type="NCBI Taxonomy" id="2737172"/>
    <lineage>
        <taxon>Bacteria</taxon>
        <taxon>Bacillati</taxon>
        <taxon>Cyanobacteriota</taxon>
        <taxon>Cyanophyceae</taxon>
        <taxon>Oculatellales</taxon>
        <taxon>Oculatellaceae</taxon>
        <taxon>Thermoleptolyngbya</taxon>
        <taxon>Thermoleptolyngbya sichuanensis</taxon>
    </lineage>
</organism>
<evidence type="ECO:0000313" key="4">
    <source>
        <dbReference type="Proteomes" id="UP000505210"/>
    </source>
</evidence>
<sequence length="182" mass="19639">MSNPDYSRQNETRIRDMQNAELQNRELRDRGLHAYEARRQAEIARDNANTSGGLFLGLMLAAIAGFTTLFIALAQRSDTQPQVEPAAPPEVNVQPPEVNVQPPDVNIQQAPPPDVNVTIPETAPQTAPPQSADPSLDPMMGAPESSTDSMNPDSMNPDSMNPDSMNTDPMANPNGTVQPGQP</sequence>
<feature type="compositionally biased region" description="Polar residues" evidence="1">
    <location>
        <begin position="144"/>
        <end position="182"/>
    </location>
</feature>
<feature type="compositionally biased region" description="Low complexity" evidence="1">
    <location>
        <begin position="81"/>
        <end position="103"/>
    </location>
</feature>
<evidence type="ECO:0000313" key="3">
    <source>
        <dbReference type="EMBL" id="QKD81839.1"/>
    </source>
</evidence>
<dbReference type="RefSeq" id="WP_172354226.1">
    <property type="nucleotide sequence ID" value="NZ_CP053661.1"/>
</dbReference>
<feature type="compositionally biased region" description="Polar residues" evidence="1">
    <location>
        <begin position="123"/>
        <end position="133"/>
    </location>
</feature>
<gene>
    <name evidence="3" type="ORF">HPC62_06180</name>
</gene>
<feature type="region of interest" description="Disordered" evidence="1">
    <location>
        <begin position="81"/>
        <end position="182"/>
    </location>
</feature>
<name>A0A6M8B3T4_9CYAN</name>
<keyword evidence="2" id="KW-1133">Transmembrane helix</keyword>
<keyword evidence="2" id="KW-0472">Membrane</keyword>
<accession>A0A6M8B3T4</accession>
<dbReference type="KEGG" id="theu:HPC62_06180"/>